<accession>A0ABV3ZB10</accession>
<proteinExistence type="predicted"/>
<feature type="region of interest" description="Disordered" evidence="1">
    <location>
        <begin position="1"/>
        <end position="22"/>
    </location>
</feature>
<evidence type="ECO:0000256" key="1">
    <source>
        <dbReference type="SAM" id="MobiDB-lite"/>
    </source>
</evidence>
<evidence type="ECO:0000313" key="3">
    <source>
        <dbReference type="Proteomes" id="UP001560685"/>
    </source>
</evidence>
<evidence type="ECO:0000313" key="2">
    <source>
        <dbReference type="EMBL" id="MEX6634561.1"/>
    </source>
</evidence>
<organism evidence="2 3">
    <name type="scientific">Hyphococcus lacteus</name>
    <dbReference type="NCBI Taxonomy" id="3143536"/>
    <lineage>
        <taxon>Bacteria</taxon>
        <taxon>Pseudomonadati</taxon>
        <taxon>Pseudomonadota</taxon>
        <taxon>Alphaproteobacteria</taxon>
        <taxon>Parvularculales</taxon>
        <taxon>Parvularculaceae</taxon>
        <taxon>Hyphococcus</taxon>
    </lineage>
</organism>
<gene>
    <name evidence="2" type="ORF">ABFZ84_13485</name>
</gene>
<dbReference type="RefSeq" id="WP_369314607.1">
    <property type="nucleotide sequence ID" value="NZ_JBEHZE010000002.1"/>
</dbReference>
<keyword evidence="3" id="KW-1185">Reference proteome</keyword>
<protein>
    <submittedName>
        <fullName evidence="2">Uncharacterized protein</fullName>
    </submittedName>
</protein>
<dbReference type="EMBL" id="JBEHZE010000002">
    <property type="protein sequence ID" value="MEX6634561.1"/>
    <property type="molecule type" value="Genomic_DNA"/>
</dbReference>
<reference evidence="2 3" key="1">
    <citation type="submission" date="2024-05" db="EMBL/GenBank/DDBJ databases">
        <title>Three bacterial strains, DH-69, EH-24, and ECK-19 isolated from coastal sediments.</title>
        <authorList>
            <person name="Ye Y.-Q."/>
            <person name="Du Z.-J."/>
        </authorList>
    </citation>
    <scope>NUCLEOTIDE SEQUENCE [LARGE SCALE GENOMIC DNA]</scope>
    <source>
        <strain evidence="2 3">ECK-19</strain>
    </source>
</reference>
<sequence length="116" mass="12026">MMGAEFLKKTRNTNAKSLDKGRARLATPDLFTRTPDDQPRSAVAKINAGTALSCGEKVIVESDGKSLSAVIGHKTVATFANPPADVVSAISNSGGVAKGEVSKINPISKTADIKLC</sequence>
<name>A0ABV3ZB10_9PROT</name>
<comment type="caution">
    <text evidence="2">The sequence shown here is derived from an EMBL/GenBank/DDBJ whole genome shotgun (WGS) entry which is preliminary data.</text>
</comment>
<dbReference type="Proteomes" id="UP001560685">
    <property type="component" value="Unassembled WGS sequence"/>
</dbReference>